<organism evidence="1 2">
    <name type="scientific">Papaver somniferum</name>
    <name type="common">Opium poppy</name>
    <dbReference type="NCBI Taxonomy" id="3469"/>
    <lineage>
        <taxon>Eukaryota</taxon>
        <taxon>Viridiplantae</taxon>
        <taxon>Streptophyta</taxon>
        <taxon>Embryophyta</taxon>
        <taxon>Tracheophyta</taxon>
        <taxon>Spermatophyta</taxon>
        <taxon>Magnoliopsida</taxon>
        <taxon>Ranunculales</taxon>
        <taxon>Papaveraceae</taxon>
        <taxon>Papaveroideae</taxon>
        <taxon>Papaver</taxon>
    </lineage>
</organism>
<dbReference type="EMBL" id="CM010723">
    <property type="protein sequence ID" value="RZC76862.1"/>
    <property type="molecule type" value="Genomic_DNA"/>
</dbReference>
<keyword evidence="2" id="KW-1185">Reference proteome</keyword>
<gene>
    <name evidence="1" type="ORF">C5167_000983</name>
</gene>
<accession>A0A4Y7KWX6</accession>
<evidence type="ECO:0000313" key="1">
    <source>
        <dbReference type="EMBL" id="RZC76862.1"/>
    </source>
</evidence>
<dbReference type="Proteomes" id="UP000316621">
    <property type="component" value="Chromosome 9"/>
</dbReference>
<dbReference type="Gramene" id="RZC76862">
    <property type="protein sequence ID" value="RZC76862"/>
    <property type="gene ID" value="C5167_000983"/>
</dbReference>
<reference evidence="1 2" key="1">
    <citation type="journal article" date="2018" name="Science">
        <title>The opium poppy genome and morphinan production.</title>
        <authorList>
            <person name="Guo L."/>
            <person name="Winzer T."/>
            <person name="Yang X."/>
            <person name="Li Y."/>
            <person name="Ning Z."/>
            <person name="He Z."/>
            <person name="Teodor R."/>
            <person name="Lu Y."/>
            <person name="Bowser T.A."/>
            <person name="Graham I.A."/>
            <person name="Ye K."/>
        </authorList>
    </citation>
    <scope>NUCLEOTIDE SEQUENCE [LARGE SCALE GENOMIC DNA]</scope>
    <source>
        <strain evidence="2">cv. HN1</strain>
        <tissue evidence="1">Leaves</tissue>
    </source>
</reference>
<dbReference type="AlphaFoldDB" id="A0A4Y7KWX6"/>
<sequence length="46" mass="5010">MESTGHFLRCLNALASPRVILTLGNLVGLRKLLSLDIWQLVTSSAT</sequence>
<protein>
    <submittedName>
        <fullName evidence="1">Uncharacterized protein</fullName>
    </submittedName>
</protein>
<name>A0A4Y7KWX6_PAPSO</name>
<proteinExistence type="predicted"/>
<evidence type="ECO:0000313" key="2">
    <source>
        <dbReference type="Proteomes" id="UP000316621"/>
    </source>
</evidence>